<comment type="caution">
    <text evidence="1">The sequence shown here is derived from an EMBL/GenBank/DDBJ whole genome shotgun (WGS) entry which is preliminary data.</text>
</comment>
<reference evidence="1" key="1">
    <citation type="submission" date="2021-02" db="EMBL/GenBank/DDBJ databases">
        <authorList>
            <person name="Dougan E. K."/>
            <person name="Rhodes N."/>
            <person name="Thang M."/>
            <person name="Chan C."/>
        </authorList>
    </citation>
    <scope>NUCLEOTIDE SEQUENCE</scope>
</reference>
<proteinExistence type="predicted"/>
<accession>A0A812TD72</accession>
<evidence type="ECO:0000313" key="2">
    <source>
        <dbReference type="Proteomes" id="UP000604046"/>
    </source>
</evidence>
<dbReference type="EMBL" id="CAJNDS010002566">
    <property type="protein sequence ID" value="CAE7527753.1"/>
    <property type="molecule type" value="Genomic_DNA"/>
</dbReference>
<dbReference type="AlphaFoldDB" id="A0A812TD72"/>
<gene>
    <name evidence="1" type="ORF">SNAT2548_LOCUS29557</name>
</gene>
<organism evidence="1 2">
    <name type="scientific">Symbiodinium natans</name>
    <dbReference type="NCBI Taxonomy" id="878477"/>
    <lineage>
        <taxon>Eukaryota</taxon>
        <taxon>Sar</taxon>
        <taxon>Alveolata</taxon>
        <taxon>Dinophyceae</taxon>
        <taxon>Suessiales</taxon>
        <taxon>Symbiodiniaceae</taxon>
        <taxon>Symbiodinium</taxon>
    </lineage>
</organism>
<protein>
    <submittedName>
        <fullName evidence="1">Uncharacterized protein</fullName>
    </submittedName>
</protein>
<sequence length="183" mass="20795">MKDLQDPPLSSSQQSPLQLGLPDKGLPLPLILCAAWPDLDLLPGIAGIVALENLCEGWRLMWRRSLRETQQKTQSGQREKRIFDLSTLLLALEVRLIRQFCVKLEKESGESGLEHPSCFRLTECLAHHKPRRLQHDKRCIRRFSETQAPAAFCMLLATALRSSERTCPQCNSTCLVGRGQRFF</sequence>
<evidence type="ECO:0000313" key="1">
    <source>
        <dbReference type="EMBL" id="CAE7527753.1"/>
    </source>
</evidence>
<name>A0A812TD72_9DINO</name>
<dbReference type="Proteomes" id="UP000604046">
    <property type="component" value="Unassembled WGS sequence"/>
</dbReference>
<keyword evidence="2" id="KW-1185">Reference proteome</keyword>